<dbReference type="GO" id="GO:0022857">
    <property type="term" value="F:transmembrane transporter activity"/>
    <property type="evidence" value="ECO:0007669"/>
    <property type="project" value="InterPro"/>
</dbReference>
<feature type="transmembrane region" description="Helical" evidence="7">
    <location>
        <begin position="387"/>
        <end position="405"/>
    </location>
</feature>
<evidence type="ECO:0000256" key="5">
    <source>
        <dbReference type="ARBA" id="ARBA00022989"/>
    </source>
</evidence>
<evidence type="ECO:0000256" key="2">
    <source>
        <dbReference type="ARBA" id="ARBA00007863"/>
    </source>
</evidence>
<dbReference type="Pfam" id="PF06027">
    <property type="entry name" value="SLC35F"/>
    <property type="match status" value="1"/>
</dbReference>
<keyword evidence="9" id="KW-1185">Reference proteome</keyword>
<keyword evidence="3" id="KW-0813">Transport</keyword>
<feature type="transmembrane region" description="Helical" evidence="7">
    <location>
        <begin position="203"/>
        <end position="220"/>
    </location>
</feature>
<comment type="caution">
    <text evidence="8">The sequence shown here is derived from an EMBL/GenBank/DDBJ whole genome shotgun (WGS) entry which is preliminary data.</text>
</comment>
<evidence type="ECO:0000313" key="9">
    <source>
        <dbReference type="Proteomes" id="UP001372338"/>
    </source>
</evidence>
<dbReference type="SUPFAM" id="SSF103481">
    <property type="entry name" value="Multidrug resistance efflux transporter EmrE"/>
    <property type="match status" value="1"/>
</dbReference>
<dbReference type="PANTHER" id="PTHR23051">
    <property type="entry name" value="SOLUTE CARRIER FAMILY 35, MEMBER F5"/>
    <property type="match status" value="1"/>
</dbReference>
<keyword evidence="6 7" id="KW-0472">Membrane</keyword>
<keyword evidence="4 7" id="KW-0812">Transmembrane</keyword>
<keyword evidence="5 7" id="KW-1133">Transmembrane helix</keyword>
<evidence type="ECO:0000256" key="1">
    <source>
        <dbReference type="ARBA" id="ARBA00004141"/>
    </source>
</evidence>
<comment type="similarity">
    <text evidence="2">Belongs to the SLC35F solute transporter family.</text>
</comment>
<evidence type="ECO:0000256" key="6">
    <source>
        <dbReference type="ARBA" id="ARBA00023136"/>
    </source>
</evidence>
<evidence type="ECO:0008006" key="10">
    <source>
        <dbReference type="Google" id="ProtNLM"/>
    </source>
</evidence>
<evidence type="ECO:0000256" key="7">
    <source>
        <dbReference type="SAM" id="Phobius"/>
    </source>
</evidence>
<dbReference type="GO" id="GO:0016020">
    <property type="term" value="C:membrane"/>
    <property type="evidence" value="ECO:0007669"/>
    <property type="project" value="UniProtKB-SubCell"/>
</dbReference>
<reference evidence="8 9" key="1">
    <citation type="submission" date="2024-01" db="EMBL/GenBank/DDBJ databases">
        <title>The genomes of 5 underutilized Papilionoideae crops provide insights into root nodulation and disease resistanc.</title>
        <authorList>
            <person name="Yuan L."/>
        </authorList>
    </citation>
    <scope>NUCLEOTIDE SEQUENCE [LARGE SCALE GENOMIC DNA]</scope>
    <source>
        <strain evidence="8">ZHUSHIDOU_FW_LH</strain>
        <tissue evidence="8">Leaf</tissue>
    </source>
</reference>
<dbReference type="Proteomes" id="UP001372338">
    <property type="component" value="Unassembled WGS sequence"/>
</dbReference>
<dbReference type="AlphaFoldDB" id="A0AAN9HTV2"/>
<evidence type="ECO:0000256" key="4">
    <source>
        <dbReference type="ARBA" id="ARBA00022692"/>
    </source>
</evidence>
<name>A0AAN9HTV2_CROPI</name>
<dbReference type="InterPro" id="IPR037185">
    <property type="entry name" value="EmrE-like"/>
</dbReference>
<evidence type="ECO:0000313" key="8">
    <source>
        <dbReference type="EMBL" id="KAK7255938.1"/>
    </source>
</evidence>
<organism evidence="8 9">
    <name type="scientific">Crotalaria pallida</name>
    <name type="common">Smooth rattlebox</name>
    <name type="synonym">Crotalaria striata</name>
    <dbReference type="NCBI Taxonomy" id="3830"/>
    <lineage>
        <taxon>Eukaryota</taxon>
        <taxon>Viridiplantae</taxon>
        <taxon>Streptophyta</taxon>
        <taxon>Embryophyta</taxon>
        <taxon>Tracheophyta</taxon>
        <taxon>Spermatophyta</taxon>
        <taxon>Magnoliopsida</taxon>
        <taxon>eudicotyledons</taxon>
        <taxon>Gunneridae</taxon>
        <taxon>Pentapetalae</taxon>
        <taxon>rosids</taxon>
        <taxon>fabids</taxon>
        <taxon>Fabales</taxon>
        <taxon>Fabaceae</taxon>
        <taxon>Papilionoideae</taxon>
        <taxon>50 kb inversion clade</taxon>
        <taxon>genistoids sensu lato</taxon>
        <taxon>core genistoids</taxon>
        <taxon>Crotalarieae</taxon>
        <taxon>Crotalaria</taxon>
    </lineage>
</organism>
<feature type="transmembrane region" description="Helical" evidence="7">
    <location>
        <begin position="227"/>
        <end position="245"/>
    </location>
</feature>
<comment type="subcellular location">
    <subcellularLocation>
        <location evidence="1">Membrane</location>
        <topology evidence="1">Multi-pass membrane protein</topology>
    </subcellularLocation>
</comment>
<sequence length="442" mass="47705">MGFLNDVSSKAGKWGLGLLYIFLVATIWIAASFVVQSVVDGGVSPFLVTYICNSLFVVLIPIVEIGRYFEGCRRPGFWIWSDEKSDSHLEGMRGESEQAILLDNNGVAGNKTGESSGIVEEMDVDVSERRNDGSALLPSETVVEALSGQVNLIGNVDNQLDEKGRWTRYRVAKVSLLICPFWFFAQLTFNLSLKYTTVTSNTILSSASSLFTFLVSLAFLGEKFTLLKLFSVLLCMGGTIIVGLGDSKSGLGSVASNPLLGDILALVSAGLYAAYVTLIRIKLPDDDGKSGEASMAQFLGYLGLFNALIFLPVALILNFTMVEPFHTLTWKQFGLIIGKGLLDNVLSDYLWAKAVLLTSTTVATAGLTIQVPLAAIVDTVTGNAPRVMDYLGAVAVMIGFAGINIPSDIFNKSTEATVELENENLNIGNEELTLRRTQDSEA</sequence>
<feature type="transmembrane region" description="Helical" evidence="7">
    <location>
        <begin position="298"/>
        <end position="321"/>
    </location>
</feature>
<feature type="transmembrane region" description="Helical" evidence="7">
    <location>
        <begin position="171"/>
        <end position="191"/>
    </location>
</feature>
<feature type="transmembrane region" description="Helical" evidence="7">
    <location>
        <begin position="257"/>
        <end position="278"/>
    </location>
</feature>
<protein>
    <recommendedName>
        <fullName evidence="10">EamA domain-containing protein</fullName>
    </recommendedName>
</protein>
<accession>A0AAN9HTV2</accession>
<gene>
    <name evidence="8" type="ORF">RIF29_29367</name>
</gene>
<feature type="transmembrane region" description="Helical" evidence="7">
    <location>
        <begin position="12"/>
        <end position="35"/>
    </location>
</feature>
<dbReference type="PANTHER" id="PTHR23051:SF0">
    <property type="entry name" value="SOLUTE CARRIER FAMILY 35 MEMBER F5"/>
    <property type="match status" value="1"/>
</dbReference>
<feature type="transmembrane region" description="Helical" evidence="7">
    <location>
        <begin position="47"/>
        <end position="69"/>
    </location>
</feature>
<proteinExistence type="inferred from homology"/>
<dbReference type="InterPro" id="IPR009262">
    <property type="entry name" value="SLC35_F1/F2/F6"/>
</dbReference>
<dbReference type="Gene3D" id="1.10.3730.20">
    <property type="match status" value="1"/>
</dbReference>
<feature type="transmembrane region" description="Helical" evidence="7">
    <location>
        <begin position="350"/>
        <end position="375"/>
    </location>
</feature>
<evidence type="ECO:0000256" key="3">
    <source>
        <dbReference type="ARBA" id="ARBA00022448"/>
    </source>
</evidence>
<dbReference type="EMBL" id="JAYWIO010000006">
    <property type="protein sequence ID" value="KAK7255938.1"/>
    <property type="molecule type" value="Genomic_DNA"/>
</dbReference>